<gene>
    <name evidence="2" type="ORF">ACFQJ6_03310</name>
</gene>
<organism evidence="2 3">
    <name type="scientific">Halorussus caseinilyticus</name>
    <dbReference type="NCBI Taxonomy" id="3034025"/>
    <lineage>
        <taxon>Archaea</taxon>
        <taxon>Methanobacteriati</taxon>
        <taxon>Methanobacteriota</taxon>
        <taxon>Stenosarchaea group</taxon>
        <taxon>Halobacteria</taxon>
        <taxon>Halobacteriales</taxon>
        <taxon>Haladaptataceae</taxon>
        <taxon>Halorussus</taxon>
    </lineage>
</organism>
<protein>
    <submittedName>
        <fullName evidence="2">Uncharacterized protein</fullName>
    </submittedName>
</protein>
<evidence type="ECO:0000256" key="1">
    <source>
        <dbReference type="SAM" id="MobiDB-lite"/>
    </source>
</evidence>
<comment type="caution">
    <text evidence="2">The sequence shown here is derived from an EMBL/GenBank/DDBJ whole genome shotgun (WGS) entry which is preliminary data.</text>
</comment>
<dbReference type="EMBL" id="JBHSZH010000003">
    <property type="protein sequence ID" value="MFC7079320.1"/>
    <property type="molecule type" value="Genomic_DNA"/>
</dbReference>
<feature type="region of interest" description="Disordered" evidence="1">
    <location>
        <begin position="1"/>
        <end position="58"/>
    </location>
</feature>
<dbReference type="Proteomes" id="UP001596407">
    <property type="component" value="Unassembled WGS sequence"/>
</dbReference>
<accession>A0ABD5WKC5</accession>
<evidence type="ECO:0000313" key="3">
    <source>
        <dbReference type="Proteomes" id="UP001596407"/>
    </source>
</evidence>
<name>A0ABD5WKC5_9EURY</name>
<feature type="compositionally biased region" description="Basic and acidic residues" evidence="1">
    <location>
        <begin position="13"/>
        <end position="22"/>
    </location>
</feature>
<feature type="compositionally biased region" description="Basic residues" evidence="1">
    <location>
        <begin position="1"/>
        <end position="12"/>
    </location>
</feature>
<dbReference type="RefSeq" id="WP_382208816.1">
    <property type="nucleotide sequence ID" value="NZ_JBHSZH010000003.1"/>
</dbReference>
<reference evidence="2 3" key="1">
    <citation type="journal article" date="2019" name="Int. J. Syst. Evol. Microbiol.">
        <title>The Global Catalogue of Microorganisms (GCM) 10K type strain sequencing project: providing services to taxonomists for standard genome sequencing and annotation.</title>
        <authorList>
            <consortium name="The Broad Institute Genomics Platform"/>
            <consortium name="The Broad Institute Genome Sequencing Center for Infectious Disease"/>
            <person name="Wu L."/>
            <person name="Ma J."/>
        </authorList>
    </citation>
    <scope>NUCLEOTIDE SEQUENCE [LARGE SCALE GENOMIC DNA]</scope>
    <source>
        <strain evidence="2 3">DT72</strain>
    </source>
</reference>
<sequence length="58" mass="6416">MYAVGGRHRHPRVVLDRLDRRRGSVVGNGEVDGDAAERDDQNHDPEDSAPFPPAHTLT</sequence>
<feature type="compositionally biased region" description="Basic and acidic residues" evidence="1">
    <location>
        <begin position="35"/>
        <end position="46"/>
    </location>
</feature>
<dbReference type="AlphaFoldDB" id="A0ABD5WKC5"/>
<evidence type="ECO:0000313" key="2">
    <source>
        <dbReference type="EMBL" id="MFC7079320.1"/>
    </source>
</evidence>
<keyword evidence="3" id="KW-1185">Reference proteome</keyword>
<proteinExistence type="predicted"/>